<keyword evidence="2" id="KW-1185">Reference proteome</keyword>
<reference evidence="1" key="1">
    <citation type="submission" date="2020-10" db="EMBL/GenBank/DDBJ databases">
        <title>Genomic Encyclopedia of Type Strains, Phase IV (KMG-IV): sequencing the most valuable type-strain genomes for metagenomic binning, comparative biology and taxonomic classification.</title>
        <authorList>
            <person name="Goeker M."/>
        </authorList>
    </citation>
    <scope>NUCLEOTIDE SEQUENCE</scope>
    <source>
        <strain evidence="1">DSM 13886</strain>
    </source>
</reference>
<protein>
    <submittedName>
        <fullName evidence="1">Mor family transcriptional regulator</fullName>
    </submittedName>
</protein>
<sequence>MKYVNAKSIFPKELLKEIQKYVNGEMVYVPISKGLQKKWGESSGSKNHLNFRNHEIRQQFSGGVTIDQLSNQFFLSHDSIKKIVYSKK</sequence>
<dbReference type="AlphaFoldDB" id="A0A927RC09"/>
<name>A0A927RC09_9BACL</name>
<gene>
    <name evidence="1" type="ORF">H4683_000979</name>
</gene>
<evidence type="ECO:0000313" key="2">
    <source>
        <dbReference type="Proteomes" id="UP000658225"/>
    </source>
</evidence>
<dbReference type="InterPro" id="IPR052411">
    <property type="entry name" value="c-mor_Regulatory_Protein"/>
</dbReference>
<evidence type="ECO:0000313" key="1">
    <source>
        <dbReference type="EMBL" id="MBE1553905.1"/>
    </source>
</evidence>
<accession>A0A927RC09</accession>
<dbReference type="PANTHER" id="PTHR37812">
    <property type="entry name" value="MU-LIKE PROPHAGE FLUMU PROTEIN C"/>
    <property type="match status" value="1"/>
</dbReference>
<organism evidence="1 2">
    <name type="scientific">Sporosarcina limicola</name>
    <dbReference type="NCBI Taxonomy" id="34101"/>
    <lineage>
        <taxon>Bacteria</taxon>
        <taxon>Bacillati</taxon>
        <taxon>Bacillota</taxon>
        <taxon>Bacilli</taxon>
        <taxon>Bacillales</taxon>
        <taxon>Caryophanaceae</taxon>
        <taxon>Sporosarcina</taxon>
    </lineage>
</organism>
<dbReference type="EMBL" id="JADBEL010000003">
    <property type="protein sequence ID" value="MBE1553905.1"/>
    <property type="molecule type" value="Genomic_DNA"/>
</dbReference>
<dbReference type="InterPro" id="IPR009057">
    <property type="entry name" value="Homeodomain-like_sf"/>
</dbReference>
<dbReference type="PANTHER" id="PTHR37812:SF1">
    <property type="entry name" value="MU-LIKE PROPHAGE FLUMU PROTEIN C"/>
    <property type="match status" value="1"/>
</dbReference>
<comment type="caution">
    <text evidence="1">The sequence shown here is derived from an EMBL/GenBank/DDBJ whole genome shotgun (WGS) entry which is preliminary data.</text>
</comment>
<dbReference type="RefSeq" id="WP_192597703.1">
    <property type="nucleotide sequence ID" value="NZ_JADBEL010000003.1"/>
</dbReference>
<dbReference type="InterPro" id="IPR049739">
    <property type="entry name" value="YraL-like"/>
</dbReference>
<proteinExistence type="predicted"/>
<dbReference type="Proteomes" id="UP000658225">
    <property type="component" value="Unassembled WGS sequence"/>
</dbReference>
<dbReference type="SUPFAM" id="SSF46689">
    <property type="entry name" value="Homeodomain-like"/>
    <property type="match status" value="1"/>
</dbReference>
<dbReference type="NCBIfam" id="NF040785">
    <property type="entry name" value="CD3324_fam"/>
    <property type="match status" value="1"/>
</dbReference>